<keyword evidence="15" id="KW-1185">Reference proteome</keyword>
<dbReference type="Proteomes" id="UP000198793">
    <property type="component" value="Unassembled WGS sequence"/>
</dbReference>
<keyword evidence="10" id="KW-0411">Iron-sulfur</keyword>
<proteinExistence type="inferred from homology"/>
<dbReference type="Pfam" id="PF03167">
    <property type="entry name" value="UDG"/>
    <property type="match status" value="1"/>
</dbReference>
<dbReference type="Gene3D" id="3.40.470.10">
    <property type="entry name" value="Uracil-DNA glycosylase-like domain"/>
    <property type="match status" value="1"/>
</dbReference>
<dbReference type="STRING" id="1166073.SAMN05192530_101436"/>
<dbReference type="RefSeq" id="WP_090668170.1">
    <property type="nucleotide sequence ID" value="NZ_FNIT01000001.1"/>
</dbReference>
<dbReference type="GO" id="GO:0004844">
    <property type="term" value="F:uracil DNA N-glycosylase activity"/>
    <property type="evidence" value="ECO:0007669"/>
    <property type="project" value="UniProtKB-EC"/>
</dbReference>
<dbReference type="SMART" id="SM00986">
    <property type="entry name" value="UDG"/>
    <property type="match status" value="1"/>
</dbReference>
<keyword evidence="7" id="KW-0227">DNA damage</keyword>
<dbReference type="GO" id="GO:0051539">
    <property type="term" value="F:4 iron, 4 sulfur cluster binding"/>
    <property type="evidence" value="ECO:0007669"/>
    <property type="project" value="UniProtKB-KW"/>
</dbReference>
<dbReference type="InterPro" id="IPR005122">
    <property type="entry name" value="Uracil-DNA_glycosylase-like"/>
</dbReference>
<dbReference type="GO" id="GO:0046872">
    <property type="term" value="F:metal ion binding"/>
    <property type="evidence" value="ECO:0007669"/>
    <property type="project" value="UniProtKB-KW"/>
</dbReference>
<comment type="catalytic activity">
    <reaction evidence="1">
        <text>Hydrolyzes single-stranded DNA or mismatched double-stranded DNA and polynucleotides, releasing free uracil.</text>
        <dbReference type="EC" id="3.2.2.27"/>
    </reaction>
</comment>
<evidence type="ECO:0000313" key="14">
    <source>
        <dbReference type="EMBL" id="SDN60593.1"/>
    </source>
</evidence>
<keyword evidence="8" id="KW-0378">Hydrolase</keyword>
<dbReference type="InterPro" id="IPR036895">
    <property type="entry name" value="Uracil-DNA_glycosylase-like_sf"/>
</dbReference>
<dbReference type="AlphaFoldDB" id="A0A1H0CRU3"/>
<accession>A0A1H0CRU3</accession>
<evidence type="ECO:0000313" key="15">
    <source>
        <dbReference type="Proteomes" id="UP000198793"/>
    </source>
</evidence>
<dbReference type="EMBL" id="FNIT01000001">
    <property type="protein sequence ID" value="SDN60593.1"/>
    <property type="molecule type" value="Genomic_DNA"/>
</dbReference>
<dbReference type="InterPro" id="IPR051536">
    <property type="entry name" value="UDG_Type-4/5"/>
</dbReference>
<organism evidence="14 15">
    <name type="scientific">Aureimonas jatrophae</name>
    <dbReference type="NCBI Taxonomy" id="1166073"/>
    <lineage>
        <taxon>Bacteria</taxon>
        <taxon>Pseudomonadati</taxon>
        <taxon>Pseudomonadota</taxon>
        <taxon>Alphaproteobacteria</taxon>
        <taxon>Hyphomicrobiales</taxon>
        <taxon>Aurantimonadaceae</taxon>
        <taxon>Aureimonas</taxon>
    </lineage>
</organism>
<evidence type="ECO:0000256" key="6">
    <source>
        <dbReference type="ARBA" id="ARBA00022723"/>
    </source>
</evidence>
<keyword evidence="11" id="KW-0234">DNA repair</keyword>
<evidence type="ECO:0000256" key="9">
    <source>
        <dbReference type="ARBA" id="ARBA00023004"/>
    </source>
</evidence>
<gene>
    <name evidence="14" type="ORF">SAMN05192530_101436</name>
</gene>
<keyword evidence="9" id="KW-0408">Iron</keyword>
<keyword evidence="5" id="KW-0004">4Fe-4S</keyword>
<name>A0A1H0CRU3_9HYPH</name>
<feature type="region of interest" description="Disordered" evidence="12">
    <location>
        <begin position="32"/>
        <end position="90"/>
    </location>
</feature>
<dbReference type="PANTHER" id="PTHR33693:SF1">
    <property type="entry name" value="TYPE-4 URACIL-DNA GLYCOSYLASE"/>
    <property type="match status" value="1"/>
</dbReference>
<dbReference type="SUPFAM" id="SSF52141">
    <property type="entry name" value="Uracil-DNA glycosylase-like"/>
    <property type="match status" value="1"/>
</dbReference>
<dbReference type="GO" id="GO:0006281">
    <property type="term" value="P:DNA repair"/>
    <property type="evidence" value="ECO:0007669"/>
    <property type="project" value="UniProtKB-KW"/>
</dbReference>
<sequence length="291" mass="31323">MSVASPPAEVIAALLAWYETVGVRDFAGETPRDRFAETAGTRPAPAAPATRAVEAAAPLPVDRRPSASAEPPPPPVRPALAFESDDAAADDARARARRAKTLDELEASLRAFEGCALRASARSLVFASGRPDARLMMVGEAPGRDEDLVGEPFTGRSGQLLNRMLAAIGLERDAVRVTNTVFWRPPGNRTPTPAETEICLPFTLRHIELVRPRVLVCLGSPSAKALLHIEEGIMRARGRWSSLRLADGTEIPAMAMLHPAYLLRQPAHKRLSWRDLLSLQAKLAEVDAAGA</sequence>
<feature type="compositionally biased region" description="Low complexity" evidence="12">
    <location>
        <begin position="37"/>
        <end position="58"/>
    </location>
</feature>
<evidence type="ECO:0000259" key="13">
    <source>
        <dbReference type="SMART" id="SM00986"/>
    </source>
</evidence>
<evidence type="ECO:0000256" key="3">
    <source>
        <dbReference type="ARBA" id="ARBA00012030"/>
    </source>
</evidence>
<evidence type="ECO:0000256" key="1">
    <source>
        <dbReference type="ARBA" id="ARBA00001400"/>
    </source>
</evidence>
<keyword evidence="6" id="KW-0479">Metal-binding</keyword>
<feature type="domain" description="Uracil-DNA glycosylase-like" evidence="13">
    <location>
        <begin position="126"/>
        <end position="277"/>
    </location>
</feature>
<evidence type="ECO:0000256" key="8">
    <source>
        <dbReference type="ARBA" id="ARBA00022801"/>
    </source>
</evidence>
<evidence type="ECO:0000256" key="10">
    <source>
        <dbReference type="ARBA" id="ARBA00023014"/>
    </source>
</evidence>
<evidence type="ECO:0000256" key="4">
    <source>
        <dbReference type="ARBA" id="ARBA00019403"/>
    </source>
</evidence>
<dbReference type="InterPro" id="IPR005273">
    <property type="entry name" value="Ura-DNA_glyco_family4"/>
</dbReference>
<evidence type="ECO:0000256" key="12">
    <source>
        <dbReference type="SAM" id="MobiDB-lite"/>
    </source>
</evidence>
<dbReference type="NCBIfam" id="TIGR00758">
    <property type="entry name" value="UDG_fam4"/>
    <property type="match status" value="1"/>
</dbReference>
<evidence type="ECO:0000256" key="2">
    <source>
        <dbReference type="ARBA" id="ARBA00006521"/>
    </source>
</evidence>
<evidence type="ECO:0000256" key="11">
    <source>
        <dbReference type="ARBA" id="ARBA00023204"/>
    </source>
</evidence>
<dbReference type="PANTHER" id="PTHR33693">
    <property type="entry name" value="TYPE-5 URACIL-DNA GLYCOSYLASE"/>
    <property type="match status" value="1"/>
</dbReference>
<reference evidence="14 15" key="1">
    <citation type="submission" date="2016-10" db="EMBL/GenBank/DDBJ databases">
        <authorList>
            <person name="de Groot N.N."/>
        </authorList>
    </citation>
    <scope>NUCLEOTIDE SEQUENCE [LARGE SCALE GENOMIC DNA]</scope>
    <source>
        <strain evidence="15">L7-484,KACC 16230,DSM 25025</strain>
    </source>
</reference>
<evidence type="ECO:0000256" key="7">
    <source>
        <dbReference type="ARBA" id="ARBA00022763"/>
    </source>
</evidence>
<dbReference type="OrthoDB" id="5290748at2"/>
<dbReference type="SMART" id="SM00987">
    <property type="entry name" value="UreE_C"/>
    <property type="match status" value="1"/>
</dbReference>
<evidence type="ECO:0000256" key="5">
    <source>
        <dbReference type="ARBA" id="ARBA00022485"/>
    </source>
</evidence>
<protein>
    <recommendedName>
        <fullName evidence="4">Type-4 uracil-DNA glycosylase</fullName>
        <ecNumber evidence="3">3.2.2.27</ecNumber>
    </recommendedName>
</protein>
<dbReference type="EC" id="3.2.2.27" evidence="3"/>
<dbReference type="CDD" id="cd10030">
    <property type="entry name" value="UDG-F4_TTUDGA_SPO1dp_like"/>
    <property type="match status" value="1"/>
</dbReference>
<comment type="similarity">
    <text evidence="2">Belongs to the uracil-DNA glycosylase (UDG) superfamily. Type 4 (UDGa) family.</text>
</comment>